<evidence type="ECO:0000256" key="2">
    <source>
        <dbReference type="ARBA" id="ARBA00006448"/>
    </source>
</evidence>
<dbReference type="InterPro" id="IPR007353">
    <property type="entry name" value="DUF421"/>
</dbReference>
<comment type="similarity">
    <text evidence="2">Belongs to the UPF0702 family.</text>
</comment>
<name>A0A7C9F6V8_9BACT</name>
<sequence>MSQYVSVIGQTIAVYLLLVVSLRLSGRRELTQLSVLDLVFILLISNALQNAMVGSLHDFIGGLLAAAALFVVNIILKKILFRHGKLQKLVEGESITLIYKGTLQYKNLEKAQITEPELEAAAREHGVDSIKKVDLAVLETDGNVSIMSHKFTHKSSHKRRKHKPLIKST</sequence>
<dbReference type="EMBL" id="WHLY01000002">
    <property type="protein sequence ID" value="MPR34686.1"/>
    <property type="molecule type" value="Genomic_DNA"/>
</dbReference>
<comment type="subcellular location">
    <subcellularLocation>
        <location evidence="1">Cell membrane</location>
        <topology evidence="1">Multi-pass membrane protein</topology>
    </subcellularLocation>
</comment>
<dbReference type="GO" id="GO:0005886">
    <property type="term" value="C:plasma membrane"/>
    <property type="evidence" value="ECO:0007669"/>
    <property type="project" value="UniProtKB-SubCell"/>
</dbReference>
<dbReference type="Pfam" id="PF04239">
    <property type="entry name" value="DUF421"/>
    <property type="match status" value="1"/>
</dbReference>
<feature type="domain" description="YetF C-terminal" evidence="9">
    <location>
        <begin position="85"/>
        <end position="151"/>
    </location>
</feature>
<keyword evidence="5 8" id="KW-1133">Transmembrane helix</keyword>
<gene>
    <name evidence="10" type="ORF">GBK04_15300</name>
</gene>
<keyword evidence="4 8" id="KW-0812">Transmembrane</keyword>
<organism evidence="10 11">
    <name type="scientific">Salmonirosea aquatica</name>
    <dbReference type="NCBI Taxonomy" id="2654236"/>
    <lineage>
        <taxon>Bacteria</taxon>
        <taxon>Pseudomonadati</taxon>
        <taxon>Bacteroidota</taxon>
        <taxon>Cytophagia</taxon>
        <taxon>Cytophagales</taxon>
        <taxon>Spirosomataceae</taxon>
        <taxon>Salmonirosea</taxon>
    </lineage>
</organism>
<dbReference type="AlphaFoldDB" id="A0A7C9F6V8"/>
<evidence type="ECO:0000256" key="4">
    <source>
        <dbReference type="ARBA" id="ARBA00022692"/>
    </source>
</evidence>
<feature type="transmembrane region" description="Helical" evidence="8">
    <location>
        <begin position="33"/>
        <end position="53"/>
    </location>
</feature>
<protein>
    <submittedName>
        <fullName evidence="10">DUF421 domain-containing protein</fullName>
    </submittedName>
</protein>
<dbReference type="Proteomes" id="UP000479293">
    <property type="component" value="Unassembled WGS sequence"/>
</dbReference>
<evidence type="ECO:0000313" key="10">
    <source>
        <dbReference type="EMBL" id="MPR34686.1"/>
    </source>
</evidence>
<feature type="transmembrane region" description="Helical" evidence="8">
    <location>
        <begin position="6"/>
        <end position="26"/>
    </location>
</feature>
<proteinExistence type="inferred from homology"/>
<dbReference type="Gene3D" id="3.30.240.20">
    <property type="entry name" value="bsu07140 like domains"/>
    <property type="match status" value="1"/>
</dbReference>
<evidence type="ECO:0000256" key="3">
    <source>
        <dbReference type="ARBA" id="ARBA00022475"/>
    </source>
</evidence>
<evidence type="ECO:0000313" key="11">
    <source>
        <dbReference type="Proteomes" id="UP000479293"/>
    </source>
</evidence>
<keyword evidence="11" id="KW-1185">Reference proteome</keyword>
<dbReference type="PANTHER" id="PTHR34582">
    <property type="entry name" value="UPF0702 TRANSMEMBRANE PROTEIN YCAP"/>
    <property type="match status" value="1"/>
</dbReference>
<keyword evidence="6 8" id="KW-0472">Membrane</keyword>
<feature type="transmembrane region" description="Helical" evidence="8">
    <location>
        <begin position="59"/>
        <end position="76"/>
    </location>
</feature>
<dbReference type="InterPro" id="IPR023090">
    <property type="entry name" value="UPF0702_alpha/beta_dom_sf"/>
</dbReference>
<evidence type="ECO:0000256" key="8">
    <source>
        <dbReference type="SAM" id="Phobius"/>
    </source>
</evidence>
<keyword evidence="3" id="KW-1003">Cell membrane</keyword>
<evidence type="ECO:0000259" key="9">
    <source>
        <dbReference type="Pfam" id="PF04239"/>
    </source>
</evidence>
<evidence type="ECO:0000256" key="5">
    <source>
        <dbReference type="ARBA" id="ARBA00022989"/>
    </source>
</evidence>
<accession>A0A7C9F6V8</accession>
<reference evidence="10 11" key="1">
    <citation type="submission" date="2019-10" db="EMBL/GenBank/DDBJ databases">
        <title>Draft Genome Sequence of Cytophagaceae sp. SJW1-29.</title>
        <authorList>
            <person name="Choi A."/>
        </authorList>
    </citation>
    <scope>NUCLEOTIDE SEQUENCE [LARGE SCALE GENOMIC DNA]</scope>
    <source>
        <strain evidence="10 11">SJW1-29</strain>
    </source>
</reference>
<dbReference type="RefSeq" id="WP_152761115.1">
    <property type="nucleotide sequence ID" value="NZ_WHLY01000002.1"/>
</dbReference>
<evidence type="ECO:0000256" key="7">
    <source>
        <dbReference type="SAM" id="MobiDB-lite"/>
    </source>
</evidence>
<feature type="region of interest" description="Disordered" evidence="7">
    <location>
        <begin position="150"/>
        <end position="169"/>
    </location>
</feature>
<comment type="caution">
    <text evidence="10">The sequence shown here is derived from an EMBL/GenBank/DDBJ whole genome shotgun (WGS) entry which is preliminary data.</text>
</comment>
<evidence type="ECO:0000256" key="1">
    <source>
        <dbReference type="ARBA" id="ARBA00004651"/>
    </source>
</evidence>
<dbReference type="PANTHER" id="PTHR34582:SF6">
    <property type="entry name" value="UPF0702 TRANSMEMBRANE PROTEIN YCAP"/>
    <property type="match status" value="1"/>
</dbReference>
<evidence type="ECO:0000256" key="6">
    <source>
        <dbReference type="ARBA" id="ARBA00023136"/>
    </source>
</evidence>